<dbReference type="GO" id="GO:0003677">
    <property type="term" value="F:DNA binding"/>
    <property type="evidence" value="ECO:0007669"/>
    <property type="project" value="UniProtKB-UniRule"/>
</dbReference>
<dbReference type="InterPro" id="IPR006345">
    <property type="entry name" value="RecD2"/>
</dbReference>
<name>A0A1G7IVZ8_THETY</name>
<dbReference type="Gene3D" id="3.40.50.300">
    <property type="entry name" value="P-loop containing nucleotide triphosphate hydrolases"/>
    <property type="match status" value="2"/>
</dbReference>
<dbReference type="Proteomes" id="UP000183404">
    <property type="component" value="Unassembled WGS sequence"/>
</dbReference>
<protein>
    <recommendedName>
        <fullName evidence="3">ATP-dependent RecD2 DNA helicase</fullName>
        <ecNumber evidence="3">5.6.2.3</ecNumber>
    </recommendedName>
    <alternativeName>
        <fullName evidence="3">DNA 5'-3' helicase subunit RecD2</fullName>
    </alternativeName>
</protein>
<dbReference type="InterPro" id="IPR055446">
    <property type="entry name" value="RecD2_N_OB"/>
</dbReference>
<evidence type="ECO:0000313" key="5">
    <source>
        <dbReference type="EMBL" id="SDF16847.1"/>
    </source>
</evidence>
<reference evidence="5 6" key="1">
    <citation type="submission" date="2016-10" db="EMBL/GenBank/DDBJ databases">
        <authorList>
            <person name="de Groot N.N."/>
        </authorList>
    </citation>
    <scope>NUCLEOTIDE SEQUENCE [LARGE SCALE GENOMIC DNA]</scope>
    <source>
        <strain evidence="5 6">DSM 569</strain>
    </source>
</reference>
<accession>A0A1G7IVZ8</accession>
<dbReference type="EMBL" id="FNBS01000005">
    <property type="protein sequence ID" value="SDF16847.1"/>
    <property type="molecule type" value="Genomic_DNA"/>
</dbReference>
<dbReference type="AlphaFoldDB" id="A0A1G7IVZ8"/>
<feature type="domain" description="AAA+ ATPase" evidence="4">
    <location>
        <begin position="331"/>
        <end position="471"/>
    </location>
</feature>
<dbReference type="PANTHER" id="PTHR43788">
    <property type="entry name" value="DNA2/NAM7 HELICASE FAMILY MEMBER"/>
    <property type="match status" value="1"/>
</dbReference>
<dbReference type="InterPro" id="IPR027785">
    <property type="entry name" value="UvrD-like_helicase_C"/>
</dbReference>
<dbReference type="InterPro" id="IPR027417">
    <property type="entry name" value="P-loop_NTPase"/>
</dbReference>
<gene>
    <name evidence="3" type="primary">recD2</name>
    <name evidence="5" type="ORF">SAMN04244560_00346</name>
</gene>
<dbReference type="GO" id="GO:0043139">
    <property type="term" value="F:5'-3' DNA helicase activity"/>
    <property type="evidence" value="ECO:0007669"/>
    <property type="project" value="UniProtKB-UniRule"/>
</dbReference>
<dbReference type="SMART" id="SM00382">
    <property type="entry name" value="AAA"/>
    <property type="match status" value="1"/>
</dbReference>
<dbReference type="Pfam" id="PF23139">
    <property type="entry name" value="OB_YrrC"/>
    <property type="match status" value="1"/>
</dbReference>
<dbReference type="GO" id="GO:0009338">
    <property type="term" value="C:exodeoxyribonuclease V complex"/>
    <property type="evidence" value="ECO:0007669"/>
    <property type="project" value="TreeGrafter"/>
</dbReference>
<evidence type="ECO:0000256" key="3">
    <source>
        <dbReference type="HAMAP-Rule" id="MF_01488"/>
    </source>
</evidence>
<dbReference type="Pfam" id="PF18335">
    <property type="entry name" value="SH3_13"/>
    <property type="match status" value="1"/>
</dbReference>
<dbReference type="InterPro" id="IPR041451">
    <property type="entry name" value="RecD2_SH13"/>
</dbReference>
<keyword evidence="3" id="KW-0378">Hydrolase</keyword>
<keyword evidence="1 3" id="KW-0547">Nucleotide-binding</keyword>
<organism evidence="5 6">
    <name type="scientific">Thermoanaerobacter thermohydrosulfuricus</name>
    <name type="common">Clostridium thermohydrosulfuricum</name>
    <dbReference type="NCBI Taxonomy" id="1516"/>
    <lineage>
        <taxon>Bacteria</taxon>
        <taxon>Bacillati</taxon>
        <taxon>Bacillota</taxon>
        <taxon>Clostridia</taxon>
        <taxon>Thermoanaerobacterales</taxon>
        <taxon>Thermoanaerobacteraceae</taxon>
        <taxon>Thermoanaerobacter</taxon>
    </lineage>
</organism>
<dbReference type="InterPro" id="IPR050534">
    <property type="entry name" value="Coronavir_polyprotein_1ab"/>
</dbReference>
<dbReference type="Gene3D" id="2.30.30.940">
    <property type="match status" value="1"/>
</dbReference>
<dbReference type="Pfam" id="PF13538">
    <property type="entry name" value="UvrD_C_2"/>
    <property type="match status" value="1"/>
</dbReference>
<dbReference type="InterPro" id="IPR003593">
    <property type="entry name" value="AAA+_ATPase"/>
</dbReference>
<evidence type="ECO:0000259" key="4">
    <source>
        <dbReference type="SMART" id="SM00382"/>
    </source>
</evidence>
<dbReference type="InterPro" id="IPR029493">
    <property type="entry name" value="RecD2-like_HHH"/>
</dbReference>
<keyword evidence="3" id="KW-0238">DNA-binding</keyword>
<comment type="similarity">
    <text evidence="3">Belongs to the RecD family. RecD2 subfamily.</text>
</comment>
<keyword evidence="3" id="KW-0413">Isomerase</keyword>
<dbReference type="Pfam" id="PF13604">
    <property type="entry name" value="AAA_30"/>
    <property type="match status" value="1"/>
</dbReference>
<dbReference type="GO" id="GO:0017116">
    <property type="term" value="F:single-stranded DNA helicase activity"/>
    <property type="evidence" value="ECO:0007669"/>
    <property type="project" value="TreeGrafter"/>
</dbReference>
<feature type="binding site" evidence="3">
    <location>
        <begin position="342"/>
        <end position="346"/>
    </location>
    <ligand>
        <name>ATP</name>
        <dbReference type="ChEBI" id="CHEBI:30616"/>
    </ligand>
</feature>
<evidence type="ECO:0000256" key="2">
    <source>
        <dbReference type="ARBA" id="ARBA00022840"/>
    </source>
</evidence>
<dbReference type="PANTHER" id="PTHR43788:SF6">
    <property type="entry name" value="DNA HELICASE B"/>
    <property type="match status" value="1"/>
</dbReference>
<sequence length="714" mass="80280">MEYKEGCIVDRIIFEANSYTVAHLKHNGTTFTAVGIFPLKKGETVNVKGIWEVHPKYGKQFVIQSLENKDAHLINTEDYTAADIEAFLKNLKGIGEKRAKLITSVFKSSTLDVLTINPYKLVDIGIPESAVKTAYSQFMKERDMTELKLLLLPAGVTTKTVKKIYEKYGRDAVKILKENPYRIADDIYGFGFIKADKIAQKLGIDAEAPERIQAALKYVLKNNEKDGHVCLPRQILIEQTAELLGFSGDILDENISALISRGDLVEEKGFIYLHDLYRKEKFIAEKLKRMLAANPPNKKLENVKEILKAVSAEANILYTKQQLNAVKEALLSKVLVITGGPGVGKTTIIKAVLEILRQNGWKVELAAPTGKAAKRLTEAAGHEAKTIHRLLDAKYSEKTGKTYFAVNELNPLDADAVIVDEMSMVGNDIMYFLLRGLRDETKLILVGDADQLPSVEAGNVLRDIIESGAVPVVRLTEVHRQSSVSSIIYNSERINMGSMPMFNLRDFIYNEALIPEHIVEIYMEELSYGKTPLDVQILTPIKKGEFGTKNINSLIQEAVNPPSKEKKEIKYGDTVYRVGDKVIQTENNYEKMIFNGEDGIIEDAYIDKEYNRHLVINFDGNIVDIAEEEIQDIELAYALTVHKSQGSEYDTVILVATSKHFIMLKRNLLYTAVTRAKEKVIILGERKAVWIAIKNIDTSIRYTLLKERLQGFSK</sequence>
<dbReference type="CDD" id="cd17933">
    <property type="entry name" value="DEXSc_RecD-like"/>
    <property type="match status" value="1"/>
</dbReference>
<dbReference type="RefSeq" id="WP_074592047.1">
    <property type="nucleotide sequence ID" value="NZ_FNBS01000005.1"/>
</dbReference>
<dbReference type="EC" id="5.6.2.3" evidence="3"/>
<proteinExistence type="inferred from homology"/>
<dbReference type="GO" id="GO:0006310">
    <property type="term" value="P:DNA recombination"/>
    <property type="evidence" value="ECO:0007669"/>
    <property type="project" value="InterPro"/>
</dbReference>
<dbReference type="NCBIfam" id="TIGR01448">
    <property type="entry name" value="recD_rel"/>
    <property type="match status" value="1"/>
</dbReference>
<comment type="catalytic activity">
    <reaction evidence="3">
        <text>ATP + H2O = ADP + phosphate + H(+)</text>
        <dbReference type="Rhea" id="RHEA:13065"/>
        <dbReference type="ChEBI" id="CHEBI:15377"/>
        <dbReference type="ChEBI" id="CHEBI:15378"/>
        <dbReference type="ChEBI" id="CHEBI:30616"/>
        <dbReference type="ChEBI" id="CHEBI:43474"/>
        <dbReference type="ChEBI" id="CHEBI:456216"/>
        <dbReference type="EC" id="5.6.2.3"/>
    </reaction>
</comment>
<comment type="function">
    <text evidence="3">DNA-dependent ATPase and ATP-dependent 5'-3' DNA helicase. Has no activity on blunt DNA or DNA with 3'-overhangs, requires at least 10 bases of 5'-ssDNA for helicase activity.</text>
</comment>
<dbReference type="GO" id="GO:0016887">
    <property type="term" value="F:ATP hydrolysis activity"/>
    <property type="evidence" value="ECO:0007669"/>
    <property type="project" value="RHEA"/>
</dbReference>
<dbReference type="SUPFAM" id="SSF52540">
    <property type="entry name" value="P-loop containing nucleoside triphosphate hydrolases"/>
    <property type="match status" value="2"/>
</dbReference>
<keyword evidence="3" id="KW-0347">Helicase</keyword>
<keyword evidence="2 3" id="KW-0067">ATP-binding</keyword>
<dbReference type="GO" id="GO:0005524">
    <property type="term" value="F:ATP binding"/>
    <property type="evidence" value="ECO:0007669"/>
    <property type="project" value="UniProtKB-UniRule"/>
</dbReference>
<dbReference type="HAMAP" id="MF_01488">
    <property type="entry name" value="RecD2"/>
    <property type="match status" value="1"/>
</dbReference>
<dbReference type="Gene3D" id="1.10.10.2220">
    <property type="match status" value="1"/>
</dbReference>
<dbReference type="CDD" id="cd18809">
    <property type="entry name" value="SF1_C_RecD"/>
    <property type="match status" value="1"/>
</dbReference>
<evidence type="ECO:0000256" key="1">
    <source>
        <dbReference type="ARBA" id="ARBA00022741"/>
    </source>
</evidence>
<dbReference type="Pfam" id="PF14490">
    <property type="entry name" value="HHH_RecD2"/>
    <property type="match status" value="1"/>
</dbReference>
<evidence type="ECO:0000313" key="6">
    <source>
        <dbReference type="Proteomes" id="UP000183404"/>
    </source>
</evidence>